<organism evidence="4 5">
    <name type="scientific">Zostera marina</name>
    <name type="common">Eelgrass</name>
    <dbReference type="NCBI Taxonomy" id="29655"/>
    <lineage>
        <taxon>Eukaryota</taxon>
        <taxon>Viridiplantae</taxon>
        <taxon>Streptophyta</taxon>
        <taxon>Embryophyta</taxon>
        <taxon>Tracheophyta</taxon>
        <taxon>Spermatophyta</taxon>
        <taxon>Magnoliopsida</taxon>
        <taxon>Liliopsida</taxon>
        <taxon>Zosteraceae</taxon>
        <taxon>Zostera</taxon>
    </lineage>
</organism>
<protein>
    <submittedName>
        <fullName evidence="4">Putative RNA-binding protein</fullName>
    </submittedName>
</protein>
<keyword evidence="1" id="KW-0694">RNA-binding</keyword>
<feature type="region of interest" description="Disordered" evidence="2">
    <location>
        <begin position="349"/>
        <end position="376"/>
    </location>
</feature>
<dbReference type="Proteomes" id="UP000036987">
    <property type="component" value="Unassembled WGS sequence"/>
</dbReference>
<proteinExistence type="predicted"/>
<feature type="domain" description="RRM" evidence="3">
    <location>
        <begin position="226"/>
        <end position="302"/>
    </location>
</feature>
<dbReference type="OMA" id="PHEICGH"/>
<dbReference type="InterPro" id="IPR000504">
    <property type="entry name" value="RRM_dom"/>
</dbReference>
<reference evidence="5" key="1">
    <citation type="journal article" date="2016" name="Nature">
        <title>The genome of the seagrass Zostera marina reveals angiosperm adaptation to the sea.</title>
        <authorList>
            <person name="Olsen J.L."/>
            <person name="Rouze P."/>
            <person name="Verhelst B."/>
            <person name="Lin Y.-C."/>
            <person name="Bayer T."/>
            <person name="Collen J."/>
            <person name="Dattolo E."/>
            <person name="De Paoli E."/>
            <person name="Dittami S."/>
            <person name="Maumus F."/>
            <person name="Michel G."/>
            <person name="Kersting A."/>
            <person name="Lauritano C."/>
            <person name="Lohaus R."/>
            <person name="Toepel M."/>
            <person name="Tonon T."/>
            <person name="Vanneste K."/>
            <person name="Amirebrahimi M."/>
            <person name="Brakel J."/>
            <person name="Bostroem C."/>
            <person name="Chovatia M."/>
            <person name="Grimwood J."/>
            <person name="Jenkins J.W."/>
            <person name="Jueterbock A."/>
            <person name="Mraz A."/>
            <person name="Stam W.T."/>
            <person name="Tice H."/>
            <person name="Bornberg-Bauer E."/>
            <person name="Green P.J."/>
            <person name="Pearson G.A."/>
            <person name="Procaccini G."/>
            <person name="Duarte C.M."/>
            <person name="Schmutz J."/>
            <person name="Reusch T.B.H."/>
            <person name="Van de Peer Y."/>
        </authorList>
    </citation>
    <scope>NUCLEOTIDE SEQUENCE [LARGE SCALE GENOMIC DNA]</scope>
    <source>
        <strain evidence="5">cv. Finnish</strain>
    </source>
</reference>
<evidence type="ECO:0000256" key="1">
    <source>
        <dbReference type="PROSITE-ProRule" id="PRU00176"/>
    </source>
</evidence>
<dbReference type="FunFam" id="3.30.70.330:FF:000364">
    <property type="entry name" value="heterogeneous nuclear ribonucleoprotein 1"/>
    <property type="match status" value="1"/>
</dbReference>
<dbReference type="SMART" id="SM00360">
    <property type="entry name" value="RRM"/>
    <property type="match status" value="3"/>
</dbReference>
<dbReference type="OrthoDB" id="1875751at2759"/>
<keyword evidence="5" id="KW-1185">Reference proteome</keyword>
<sequence length="376" mass="41202">MANKLVVLGIPWDVDTEGLKRYMSKFGTLDDAVVMKERSTGRSRGFGYVTFSSEEDAKNALDIEHVLGNRTLEVKIATPREEMRLASAKKVTRIFVARIPPSVTESDFRSYFETYGEITDLYMPKVVGSKGHRGIGFITFESADSVDTLMKDTHELGGSTVVVDRATPKEEDIKYNPPPRVPQGGYGAYNAYITATRYAALGAPTMYDQPISAYGRISEPMPGMGNKIFVGRLPQEASSDDLHDYFSRFGRINDVYVPKDPKRSGHRGFGFVTFSDDGVADRVSRRTHEILGHEVAIDSATPLDAPSSAPISHVGPPVEAYGNYGGPMRTYGRLYGSLDFDDWGYGSPGGGRGGVGPGGSSSSGGRPRMDWRYRPY</sequence>
<accession>A0A0K9PVF6</accession>
<dbReference type="FunFam" id="3.30.70.330:FF:000519">
    <property type="entry name" value="heterogeneous nuclear ribonucleoprotein 1"/>
    <property type="match status" value="1"/>
</dbReference>
<evidence type="ECO:0000313" key="5">
    <source>
        <dbReference type="Proteomes" id="UP000036987"/>
    </source>
</evidence>
<feature type="compositionally biased region" description="Gly residues" evidence="2">
    <location>
        <begin position="349"/>
        <end position="362"/>
    </location>
</feature>
<comment type="caution">
    <text evidence="4">The sequence shown here is derived from an EMBL/GenBank/DDBJ whole genome shotgun (WGS) entry which is preliminary data.</text>
</comment>
<dbReference type="InterPro" id="IPR012677">
    <property type="entry name" value="Nucleotide-bd_a/b_plait_sf"/>
</dbReference>
<dbReference type="InterPro" id="IPR053260">
    <property type="entry name" value="hnRNP"/>
</dbReference>
<dbReference type="EMBL" id="LFYR01000607">
    <property type="protein sequence ID" value="KMZ73023.1"/>
    <property type="molecule type" value="Genomic_DNA"/>
</dbReference>
<name>A0A0K9PVF6_ZOSMR</name>
<feature type="domain" description="RRM" evidence="3">
    <location>
        <begin position="92"/>
        <end position="168"/>
    </location>
</feature>
<dbReference type="SUPFAM" id="SSF54928">
    <property type="entry name" value="RNA-binding domain, RBD"/>
    <property type="match status" value="3"/>
</dbReference>
<dbReference type="GO" id="GO:0003723">
    <property type="term" value="F:RNA binding"/>
    <property type="evidence" value="ECO:0007669"/>
    <property type="project" value="UniProtKB-UniRule"/>
</dbReference>
<dbReference type="PROSITE" id="PS50102">
    <property type="entry name" value="RRM"/>
    <property type="match status" value="3"/>
</dbReference>
<evidence type="ECO:0000313" key="4">
    <source>
        <dbReference type="EMBL" id="KMZ73023.1"/>
    </source>
</evidence>
<feature type="compositionally biased region" description="Basic and acidic residues" evidence="2">
    <location>
        <begin position="367"/>
        <end position="376"/>
    </location>
</feature>
<dbReference type="AlphaFoldDB" id="A0A0K9PVF6"/>
<feature type="domain" description="RRM" evidence="3">
    <location>
        <begin position="3"/>
        <end position="79"/>
    </location>
</feature>
<evidence type="ECO:0000256" key="2">
    <source>
        <dbReference type="SAM" id="MobiDB-lite"/>
    </source>
</evidence>
<dbReference type="PANTHER" id="PTHR48035:SF2">
    <property type="entry name" value="RNA-BINDING REGION RNP-1 DOMAIN-CONTAINING PROTEIN"/>
    <property type="match status" value="1"/>
</dbReference>
<dbReference type="Pfam" id="PF00076">
    <property type="entry name" value="RRM_1"/>
    <property type="match status" value="3"/>
</dbReference>
<gene>
    <name evidence="4" type="ORF">ZOSMA_155G00210</name>
</gene>
<evidence type="ECO:0000259" key="3">
    <source>
        <dbReference type="PROSITE" id="PS50102"/>
    </source>
</evidence>
<dbReference type="Gene3D" id="3.30.70.330">
    <property type="match status" value="3"/>
</dbReference>
<dbReference type="PANTHER" id="PTHR48035">
    <property type="entry name" value="HETEROGENEOUS NUCLEAR RIBONUCLEOPROTEIN 1"/>
    <property type="match status" value="1"/>
</dbReference>
<dbReference type="STRING" id="29655.A0A0K9PVF6"/>
<dbReference type="InterPro" id="IPR035979">
    <property type="entry name" value="RBD_domain_sf"/>
</dbReference>